<gene>
    <name evidence="1" type="ORF">M0G41_15105</name>
</gene>
<sequence length="168" mass="18730">MSLSIYETTVNTFRRMLGGLDKELQRAVEYAATRGFEPDRLLSGRLAPDMFDLTRQVQIACDLAKGAGARLAGLDIPKHADDETQIAALRARIARVLSFLDTLPREDIDGAAEREIVLSVQGRELRFAGADYVNRWALPNFYFHCSMAYALLRQQGVPLGKRDFLALG</sequence>
<dbReference type="InterPro" id="IPR018531">
    <property type="entry name" value="DUF1993"/>
</dbReference>
<dbReference type="EMBL" id="JALNMH010000013">
    <property type="protein sequence ID" value="MCK7594996.1"/>
    <property type="molecule type" value="Genomic_DNA"/>
</dbReference>
<reference evidence="1" key="1">
    <citation type="submission" date="2022-04" db="EMBL/GenBank/DDBJ databases">
        <title>Lysobacter sp. CAU 1642 isolated from sea sand.</title>
        <authorList>
            <person name="Kim W."/>
        </authorList>
    </citation>
    <scope>NUCLEOTIDE SEQUENCE</scope>
    <source>
        <strain evidence="1">CAU 1642</strain>
    </source>
</reference>
<dbReference type="Pfam" id="PF09351">
    <property type="entry name" value="DUF1993"/>
    <property type="match status" value="1"/>
</dbReference>
<accession>A0ABT0GKD6</accession>
<dbReference type="RefSeq" id="WP_248210720.1">
    <property type="nucleotide sequence ID" value="NZ_JALNMH010000013.1"/>
</dbReference>
<evidence type="ECO:0000313" key="2">
    <source>
        <dbReference type="Proteomes" id="UP001431449"/>
    </source>
</evidence>
<organism evidence="1 2">
    <name type="scientific">Pseudomarimonas salicorniae</name>
    <dbReference type="NCBI Taxonomy" id="2933270"/>
    <lineage>
        <taxon>Bacteria</taxon>
        <taxon>Pseudomonadati</taxon>
        <taxon>Pseudomonadota</taxon>
        <taxon>Gammaproteobacteria</taxon>
        <taxon>Lysobacterales</taxon>
        <taxon>Lysobacteraceae</taxon>
        <taxon>Pseudomarimonas</taxon>
    </lineage>
</organism>
<comment type="caution">
    <text evidence="1">The sequence shown here is derived from an EMBL/GenBank/DDBJ whole genome shotgun (WGS) entry which is preliminary data.</text>
</comment>
<dbReference type="SUPFAM" id="SSF109854">
    <property type="entry name" value="DinB/YfiT-like putative metalloenzymes"/>
    <property type="match status" value="1"/>
</dbReference>
<name>A0ABT0GKD6_9GAMM</name>
<dbReference type="Gene3D" id="1.20.120.450">
    <property type="entry name" value="dinb family like domain"/>
    <property type="match status" value="1"/>
</dbReference>
<dbReference type="Proteomes" id="UP001431449">
    <property type="component" value="Unassembled WGS sequence"/>
</dbReference>
<proteinExistence type="predicted"/>
<protein>
    <submittedName>
        <fullName evidence="1">DUF1993 domain-containing protein</fullName>
    </submittedName>
</protein>
<dbReference type="PANTHER" id="PTHR36922:SF1">
    <property type="entry name" value="DUF1993 DOMAIN-CONTAINING PROTEIN"/>
    <property type="match status" value="1"/>
</dbReference>
<keyword evidence="2" id="KW-1185">Reference proteome</keyword>
<dbReference type="InterPro" id="IPR034660">
    <property type="entry name" value="DinB/YfiT-like"/>
</dbReference>
<dbReference type="PANTHER" id="PTHR36922">
    <property type="entry name" value="BLL2446 PROTEIN"/>
    <property type="match status" value="1"/>
</dbReference>
<evidence type="ECO:0000313" key="1">
    <source>
        <dbReference type="EMBL" id="MCK7594996.1"/>
    </source>
</evidence>